<organism evidence="1 2">
    <name type="scientific">Bacteroides salyersiae</name>
    <dbReference type="NCBI Taxonomy" id="291644"/>
    <lineage>
        <taxon>Bacteria</taxon>
        <taxon>Pseudomonadati</taxon>
        <taxon>Bacteroidota</taxon>
        <taxon>Bacteroidia</taxon>
        <taxon>Bacteroidales</taxon>
        <taxon>Bacteroidaceae</taxon>
        <taxon>Bacteroides</taxon>
    </lineage>
</organism>
<accession>A0A7J4XNC5</accession>
<sequence>MNYSKKISVAAILTIAMLSSCIKDKDLSQITNKPETYSEVALSIGGECNTTETPMSRASDQIREVYGITVSQWIRDTGGRLQSKPYAYGIFDDVSNLKLNLLDGYKYRVACTMIENAKDSLQYKDNKFARPFSLDRNGEVFGEIKNQFFLADQPDGSQLFLFDADNSKIGTKYQNGVSRPYIKRYHGVIDSLETKTTGNELELYRRYFAVKFIANGLHENYRLEIQLDDSPKWILTPKKNETEYTYVSFKSLTGKVITNNILSENVSFKVELFKGDESQGKEIMKYNRSFKRNYRSMIAISDIDNFGTDAGLSIKIADEGELEDDPVTDLPWQEGI</sequence>
<gene>
    <name evidence="1" type="ORF">F3F73_03560</name>
</gene>
<dbReference type="Proteomes" id="UP000422221">
    <property type="component" value="Unassembled WGS sequence"/>
</dbReference>
<evidence type="ECO:0000313" key="2">
    <source>
        <dbReference type="Proteomes" id="UP000422221"/>
    </source>
</evidence>
<dbReference type="EMBL" id="VWMK01000002">
    <property type="protein sequence ID" value="KAA3769507.1"/>
    <property type="molecule type" value="Genomic_DNA"/>
</dbReference>
<dbReference type="AlphaFoldDB" id="A0A7J4XNC5"/>
<dbReference type="RefSeq" id="WP_130058676.1">
    <property type="nucleotide sequence ID" value="NZ_JADNPJ010000002.1"/>
</dbReference>
<dbReference type="PROSITE" id="PS51257">
    <property type="entry name" value="PROKAR_LIPOPROTEIN"/>
    <property type="match status" value="1"/>
</dbReference>
<evidence type="ECO:0000313" key="1">
    <source>
        <dbReference type="EMBL" id="KAA3769507.1"/>
    </source>
</evidence>
<name>A0A7J4XNC5_9BACE</name>
<proteinExistence type="predicted"/>
<reference evidence="1 2" key="1">
    <citation type="journal article" date="2019" name="Nat. Med.">
        <title>A library of human gut bacterial isolates paired with longitudinal multiomics data enables mechanistic microbiome research.</title>
        <authorList>
            <person name="Poyet M."/>
            <person name="Groussin M."/>
            <person name="Gibbons S.M."/>
            <person name="Avila-Pacheco J."/>
            <person name="Jiang X."/>
            <person name="Kearney S.M."/>
            <person name="Perrotta A.R."/>
            <person name="Berdy B."/>
            <person name="Zhao S."/>
            <person name="Lieberman T.D."/>
            <person name="Swanson P.K."/>
            <person name="Smith M."/>
            <person name="Roesemann S."/>
            <person name="Alexander J.E."/>
            <person name="Rich S.A."/>
            <person name="Livny J."/>
            <person name="Vlamakis H."/>
            <person name="Clish C."/>
            <person name="Bullock K."/>
            <person name="Deik A."/>
            <person name="Scott J."/>
            <person name="Pierce K.A."/>
            <person name="Xavier R.J."/>
            <person name="Alm E.J."/>
        </authorList>
    </citation>
    <scope>NUCLEOTIDE SEQUENCE [LARGE SCALE GENOMIC DNA]</scope>
    <source>
        <strain evidence="1 2">BIOML-A10</strain>
    </source>
</reference>
<protein>
    <submittedName>
        <fullName evidence="1">Uncharacterized protein</fullName>
    </submittedName>
</protein>
<comment type="caution">
    <text evidence="1">The sequence shown here is derived from an EMBL/GenBank/DDBJ whole genome shotgun (WGS) entry which is preliminary data.</text>
</comment>